<name>A0A9Y4NC80_9TELE</name>
<dbReference type="GO" id="GO:0060091">
    <property type="term" value="C:kinocilium"/>
    <property type="evidence" value="ECO:0007669"/>
    <property type="project" value="TreeGrafter"/>
</dbReference>
<evidence type="ECO:0000256" key="1">
    <source>
        <dbReference type="ARBA" id="ARBA00022729"/>
    </source>
</evidence>
<gene>
    <name evidence="4" type="primary">LOC103366285</name>
</gene>
<reference evidence="4" key="1">
    <citation type="submission" date="2025-08" db="UniProtKB">
        <authorList>
            <consortium name="RefSeq"/>
        </authorList>
    </citation>
    <scope>IDENTIFICATION</scope>
</reference>
<dbReference type="PANTHER" id="PTHR23412:SF14">
    <property type="entry name" value="STEREOCILIN-RELATED"/>
    <property type="match status" value="1"/>
</dbReference>
<dbReference type="GO" id="GO:0007160">
    <property type="term" value="P:cell-matrix adhesion"/>
    <property type="evidence" value="ECO:0007669"/>
    <property type="project" value="TreeGrafter"/>
</dbReference>
<organism evidence="3 4">
    <name type="scientific">Stegastes partitus</name>
    <name type="common">bicolor damselfish</name>
    <dbReference type="NCBI Taxonomy" id="144197"/>
    <lineage>
        <taxon>Eukaryota</taxon>
        <taxon>Metazoa</taxon>
        <taxon>Chordata</taxon>
        <taxon>Craniata</taxon>
        <taxon>Vertebrata</taxon>
        <taxon>Euteleostomi</taxon>
        <taxon>Actinopterygii</taxon>
        <taxon>Neopterygii</taxon>
        <taxon>Teleostei</taxon>
        <taxon>Neoteleostei</taxon>
        <taxon>Acanthomorphata</taxon>
        <taxon>Ovalentaria</taxon>
        <taxon>Pomacentridae</taxon>
        <taxon>Stegastes</taxon>
    </lineage>
</organism>
<accession>A0A9Y4NC80</accession>
<keyword evidence="1" id="KW-0732">Signal</keyword>
<evidence type="ECO:0000313" key="4">
    <source>
        <dbReference type="RefSeq" id="XP_008292183.1"/>
    </source>
</evidence>
<dbReference type="GO" id="GO:0032426">
    <property type="term" value="C:stereocilium tip"/>
    <property type="evidence" value="ECO:0007669"/>
    <property type="project" value="TreeGrafter"/>
</dbReference>
<dbReference type="AlphaFoldDB" id="A0A9Y4NC80"/>
<evidence type="ECO:0000256" key="2">
    <source>
        <dbReference type="ARBA" id="ARBA00023180"/>
    </source>
</evidence>
<dbReference type="Proteomes" id="UP000694891">
    <property type="component" value="Unplaced"/>
</dbReference>
<protein>
    <submittedName>
        <fullName evidence="4">Stereocilin-like</fullName>
    </submittedName>
</protein>
<keyword evidence="3" id="KW-1185">Reference proteome</keyword>
<dbReference type="PANTHER" id="PTHR23412">
    <property type="entry name" value="STEREOCILIN RELATED"/>
    <property type="match status" value="1"/>
</dbReference>
<sequence>MFVLNFSQPPSHRSVSLLCQLTLEKLCRLKPLHSGLSPAVLRDLQWPEISGAAHCQCWKTLLTELKPGHRAMLYNAVQEALQREMRNITQQVNCLLPFVPLRKLIQAVDGETVLRSISMYGGISWSPQQAQLLFSKIQEFQNITSKSVRSFGQIAGGMSCDFLRLWINDTDFTELLQFVSALPGGTRPALRKCIVEDLRKQPDLDLNAFGSGFAAALPVTMLENLSNASFRAILDHIQTHFADFLKLPHYKQTNLAEKAVTELGSSSAEGMIDGTALDVLGPLLPFLDRDSLALVDRRALTLRLEEIRSFCLPKEALRDISALLTQRDLLG</sequence>
<proteinExistence type="predicted"/>
<dbReference type="InterPro" id="IPR026664">
    <property type="entry name" value="Stereocilin-rel"/>
</dbReference>
<dbReference type="GeneID" id="103366285"/>
<keyword evidence="2" id="KW-0325">Glycoprotein</keyword>
<dbReference type="RefSeq" id="XP_008292183.1">
    <property type="nucleotide sequence ID" value="XM_008293961.1"/>
</dbReference>
<evidence type="ECO:0000313" key="3">
    <source>
        <dbReference type="Proteomes" id="UP000694891"/>
    </source>
</evidence>
<dbReference type="GO" id="GO:0009986">
    <property type="term" value="C:cell surface"/>
    <property type="evidence" value="ECO:0007669"/>
    <property type="project" value="TreeGrafter"/>
</dbReference>